<dbReference type="Proteomes" id="UP000784294">
    <property type="component" value="Unassembled WGS sequence"/>
</dbReference>
<evidence type="ECO:0000256" key="2">
    <source>
        <dbReference type="ARBA" id="ARBA00023054"/>
    </source>
</evidence>
<reference evidence="4" key="1">
    <citation type="submission" date="2018-11" db="EMBL/GenBank/DDBJ databases">
        <authorList>
            <consortium name="Pathogen Informatics"/>
        </authorList>
    </citation>
    <scope>NUCLEOTIDE SEQUENCE</scope>
</reference>
<feature type="region of interest" description="Disordered" evidence="3">
    <location>
        <begin position="1"/>
        <end position="56"/>
    </location>
</feature>
<dbReference type="AlphaFoldDB" id="A0A3S5AK17"/>
<dbReference type="GO" id="GO:0006355">
    <property type="term" value="P:regulation of DNA-templated transcription"/>
    <property type="evidence" value="ECO:0007669"/>
    <property type="project" value="InterPro"/>
</dbReference>
<dbReference type="Pfam" id="PF09738">
    <property type="entry name" value="LRRFIP"/>
    <property type="match status" value="1"/>
</dbReference>
<proteinExistence type="inferred from homology"/>
<evidence type="ECO:0000256" key="3">
    <source>
        <dbReference type="SAM" id="MobiDB-lite"/>
    </source>
</evidence>
<dbReference type="EMBL" id="CAAALY010259282">
    <property type="protein sequence ID" value="VEL38870.1"/>
    <property type="molecule type" value="Genomic_DNA"/>
</dbReference>
<keyword evidence="2" id="KW-0175">Coiled coil</keyword>
<accession>A0A3S5AK17</accession>
<organism evidence="4 5">
    <name type="scientific">Protopolystoma xenopodis</name>
    <dbReference type="NCBI Taxonomy" id="117903"/>
    <lineage>
        <taxon>Eukaryota</taxon>
        <taxon>Metazoa</taxon>
        <taxon>Spiralia</taxon>
        <taxon>Lophotrochozoa</taxon>
        <taxon>Platyhelminthes</taxon>
        <taxon>Monogenea</taxon>
        <taxon>Polyopisthocotylea</taxon>
        <taxon>Polystomatidea</taxon>
        <taxon>Polystomatidae</taxon>
        <taxon>Protopolystoma</taxon>
    </lineage>
</organism>
<protein>
    <submittedName>
        <fullName evidence="4">Uncharacterized protein</fullName>
    </submittedName>
</protein>
<sequence>MTSRPHGKPDISDMGRMAQETQYSSGTSRYSSRQSSVEPGCGGNSSRSMDPRELRSQLQGLEEKFKSAMVANAQMDNEKQVLR</sequence>
<comment type="similarity">
    <text evidence="1">Belongs to the LRRFIP family.</text>
</comment>
<comment type="caution">
    <text evidence="4">The sequence shown here is derived from an EMBL/GenBank/DDBJ whole genome shotgun (WGS) entry which is preliminary data.</text>
</comment>
<feature type="compositionally biased region" description="Low complexity" evidence="3">
    <location>
        <begin position="21"/>
        <end position="36"/>
    </location>
</feature>
<keyword evidence="5" id="KW-1185">Reference proteome</keyword>
<evidence type="ECO:0000313" key="4">
    <source>
        <dbReference type="EMBL" id="VEL38870.1"/>
    </source>
</evidence>
<dbReference type="InterPro" id="IPR019139">
    <property type="entry name" value="LRRFIP1/2"/>
</dbReference>
<gene>
    <name evidence="4" type="ORF">PXEA_LOCUS32310</name>
</gene>
<evidence type="ECO:0000313" key="5">
    <source>
        <dbReference type="Proteomes" id="UP000784294"/>
    </source>
</evidence>
<dbReference type="OrthoDB" id="10028421at2759"/>
<name>A0A3S5AK17_9PLAT</name>
<evidence type="ECO:0000256" key="1">
    <source>
        <dbReference type="ARBA" id="ARBA00008275"/>
    </source>
</evidence>